<organism evidence="1 2">
    <name type="scientific">Lihuaxuella thermophila</name>
    <dbReference type="NCBI Taxonomy" id="1173111"/>
    <lineage>
        <taxon>Bacteria</taxon>
        <taxon>Bacillati</taxon>
        <taxon>Bacillota</taxon>
        <taxon>Bacilli</taxon>
        <taxon>Bacillales</taxon>
        <taxon>Thermoactinomycetaceae</taxon>
        <taxon>Lihuaxuella</taxon>
    </lineage>
</organism>
<keyword evidence="2" id="KW-1185">Reference proteome</keyword>
<dbReference type="AlphaFoldDB" id="A0A1H8IL81"/>
<protein>
    <submittedName>
        <fullName evidence="1">Uncharacterized protein</fullName>
    </submittedName>
</protein>
<proteinExistence type="predicted"/>
<dbReference type="EMBL" id="FOCQ01000018">
    <property type="protein sequence ID" value="SEN69072.1"/>
    <property type="molecule type" value="Genomic_DNA"/>
</dbReference>
<accession>A0A1H8IL81</accession>
<name>A0A1H8IL81_9BACL</name>
<gene>
    <name evidence="1" type="ORF">SAMN05444955_11821</name>
</gene>
<reference evidence="1 2" key="1">
    <citation type="submission" date="2016-10" db="EMBL/GenBank/DDBJ databases">
        <authorList>
            <person name="de Groot N.N."/>
        </authorList>
    </citation>
    <scope>NUCLEOTIDE SEQUENCE [LARGE SCALE GENOMIC DNA]</scope>
    <source>
        <strain evidence="1 2">DSM 46701</strain>
    </source>
</reference>
<sequence length="96" mass="10648">MTFSMDHQVFSPDNFATWISAKKVSHCDNLSEIGVGLPIKDVSTMTQVQIRMLDLSYSLILHLFAGSPLSGRRTHPLSIGFLPFSTQFSNCSKASR</sequence>
<evidence type="ECO:0000313" key="1">
    <source>
        <dbReference type="EMBL" id="SEN69072.1"/>
    </source>
</evidence>
<dbReference type="Proteomes" id="UP000199695">
    <property type="component" value="Unassembled WGS sequence"/>
</dbReference>
<evidence type="ECO:0000313" key="2">
    <source>
        <dbReference type="Proteomes" id="UP000199695"/>
    </source>
</evidence>